<evidence type="ECO:0000256" key="1">
    <source>
        <dbReference type="SAM" id="MobiDB-lite"/>
    </source>
</evidence>
<dbReference type="SUPFAM" id="SSF141571">
    <property type="entry name" value="Pentapeptide repeat-like"/>
    <property type="match status" value="1"/>
</dbReference>
<protein>
    <recommendedName>
        <fullName evidence="5">Pentapeptide repeat-containing protein</fullName>
    </recommendedName>
</protein>
<dbReference type="Pfam" id="PF00805">
    <property type="entry name" value="Pentapeptide"/>
    <property type="match status" value="2"/>
</dbReference>
<keyword evidence="2" id="KW-0812">Transmembrane</keyword>
<feature type="region of interest" description="Disordered" evidence="1">
    <location>
        <begin position="1"/>
        <end position="33"/>
    </location>
</feature>
<evidence type="ECO:0008006" key="5">
    <source>
        <dbReference type="Google" id="ProtNLM"/>
    </source>
</evidence>
<dbReference type="PANTHER" id="PTHR14136:SF17">
    <property type="entry name" value="BTB_POZ DOMAIN-CONTAINING PROTEIN KCTD9"/>
    <property type="match status" value="1"/>
</dbReference>
<keyword evidence="4" id="KW-1185">Reference proteome</keyword>
<dbReference type="Proteomes" id="UP001500683">
    <property type="component" value="Unassembled WGS sequence"/>
</dbReference>
<proteinExistence type="predicted"/>
<evidence type="ECO:0000313" key="3">
    <source>
        <dbReference type="EMBL" id="GAA4105345.1"/>
    </source>
</evidence>
<comment type="caution">
    <text evidence="3">The sequence shown here is derived from an EMBL/GenBank/DDBJ whole genome shotgun (WGS) entry which is preliminary data.</text>
</comment>
<organism evidence="3 4">
    <name type="scientific">Actinomadura miaoliensis</name>
    <dbReference type="NCBI Taxonomy" id="430685"/>
    <lineage>
        <taxon>Bacteria</taxon>
        <taxon>Bacillati</taxon>
        <taxon>Actinomycetota</taxon>
        <taxon>Actinomycetes</taxon>
        <taxon>Streptosporangiales</taxon>
        <taxon>Thermomonosporaceae</taxon>
        <taxon>Actinomadura</taxon>
    </lineage>
</organism>
<evidence type="ECO:0000256" key="2">
    <source>
        <dbReference type="SAM" id="Phobius"/>
    </source>
</evidence>
<dbReference type="RefSeq" id="WP_344959095.1">
    <property type="nucleotide sequence ID" value="NZ_BAAAZG010000081.1"/>
</dbReference>
<feature type="transmembrane region" description="Helical" evidence="2">
    <location>
        <begin position="58"/>
        <end position="78"/>
    </location>
</feature>
<keyword evidence="2" id="KW-0472">Membrane</keyword>
<accession>A0ABP7X5V8</accession>
<evidence type="ECO:0000313" key="4">
    <source>
        <dbReference type="Proteomes" id="UP001500683"/>
    </source>
</evidence>
<dbReference type="InterPro" id="IPR051082">
    <property type="entry name" value="Pentapeptide-BTB/POZ_domain"/>
</dbReference>
<sequence>MTDRDSVPHPVARGRPRRTRTPQPTPPPQEELDALPADRRLELMDLTHQRRHRRFNTWILAAGVLATVGTLLVTALTLRSGQEQLNLAREGQVTDRYSKAVEQLAADKREVRAAAVYALERIAKDSPRDRQTIRDVLAAFIREHDPDPTAQAKDLPDEPDIDVAAALTVLVRRSTDPEGTPPLDLHNTRLSGANLSDANLKGVNLTGADLSNAKLTGTKLRDANLDGAKLTGADLSDADLTGVDLARANLTRANLTGADLSDADLTGADLARANLTRANLSDADLTDGHLSDAYLHSTQLSRAFLTDADLTGAYMAFVRLIGAVWSEGTIWPSELDTRWLRQSSERVGTKHWRVVD</sequence>
<reference evidence="4" key="1">
    <citation type="journal article" date="2019" name="Int. J. Syst. Evol. Microbiol.">
        <title>The Global Catalogue of Microorganisms (GCM) 10K type strain sequencing project: providing services to taxonomists for standard genome sequencing and annotation.</title>
        <authorList>
            <consortium name="The Broad Institute Genomics Platform"/>
            <consortium name="The Broad Institute Genome Sequencing Center for Infectious Disease"/>
            <person name="Wu L."/>
            <person name="Ma J."/>
        </authorList>
    </citation>
    <scope>NUCLEOTIDE SEQUENCE [LARGE SCALE GENOMIC DNA]</scope>
    <source>
        <strain evidence="4">JCM 16702</strain>
    </source>
</reference>
<dbReference type="Gene3D" id="2.160.20.80">
    <property type="entry name" value="E3 ubiquitin-protein ligase SopA"/>
    <property type="match status" value="1"/>
</dbReference>
<keyword evidence="2" id="KW-1133">Transmembrane helix</keyword>
<dbReference type="InterPro" id="IPR001646">
    <property type="entry name" value="5peptide_repeat"/>
</dbReference>
<name>A0ABP7X5V8_9ACTN</name>
<dbReference type="EMBL" id="BAAAZG010000081">
    <property type="protein sequence ID" value="GAA4105345.1"/>
    <property type="molecule type" value="Genomic_DNA"/>
</dbReference>
<dbReference type="PANTHER" id="PTHR14136">
    <property type="entry name" value="BTB_POZ DOMAIN-CONTAINING PROTEIN KCTD9"/>
    <property type="match status" value="1"/>
</dbReference>
<gene>
    <name evidence="3" type="ORF">GCM10022214_85430</name>
</gene>